<reference evidence="1 2" key="1">
    <citation type="submission" date="2022-01" db="EMBL/GenBank/DDBJ databases">
        <authorList>
            <person name="Stokar-Avihail A."/>
        </authorList>
    </citation>
    <scope>NUCLEOTIDE SEQUENCE [LARGE SCALE GENOMIC DNA]</scope>
</reference>
<organism evidence="1 2">
    <name type="scientific">Bacillus phage FADO</name>
    <dbReference type="NCBI Taxonomy" id="2917160"/>
    <lineage>
        <taxon>Viruses</taxon>
        <taxon>Duplodnaviria</taxon>
        <taxon>Heunggongvirae</taxon>
        <taxon>Uroviricota</taxon>
        <taxon>Caudoviricetes</taxon>
        <taxon>Heleneionescovirinae</taxon>
        <taxon>Zhangjivirus</taxon>
        <taxon>Zhangjivirus fado</taxon>
    </lineage>
</organism>
<name>A0AAE9GCL4_9CAUD</name>
<sequence>MDDKQYETRDTIDEPIIKVYSYGSSVYQCQTKNSDSDYIVVVESEDRNLYYSVREEDADYTVYSEGKFIERIKDHHISAMECIFQNPNDQYLKYFTLDKEKLRREISAVSSNSFVKCKKKIALGEDYIGRKSMFHSLRILMFGIQIAEHGKIIDYSCANNLLPDIMNLKTWEDIKEKYQPIYNQLKSNFKIVAPLESDKNG</sequence>
<protein>
    <recommendedName>
        <fullName evidence="3">Nucleotidyltransferase</fullName>
    </recommendedName>
</protein>
<dbReference type="Proteomes" id="UP000831021">
    <property type="component" value="Segment"/>
</dbReference>
<gene>
    <name evidence="1" type="ORF">fado_204</name>
</gene>
<evidence type="ECO:0008006" key="3">
    <source>
        <dbReference type="Google" id="ProtNLM"/>
    </source>
</evidence>
<keyword evidence="2" id="KW-1185">Reference proteome</keyword>
<evidence type="ECO:0000313" key="2">
    <source>
        <dbReference type="Proteomes" id="UP000831021"/>
    </source>
</evidence>
<accession>A0AAE9GCL4</accession>
<proteinExistence type="predicted"/>
<evidence type="ECO:0000313" key="1">
    <source>
        <dbReference type="EMBL" id="UNY48919.1"/>
    </source>
</evidence>
<dbReference type="EMBL" id="OM236516">
    <property type="protein sequence ID" value="UNY48919.1"/>
    <property type="molecule type" value="Genomic_DNA"/>
</dbReference>